<protein>
    <recommendedName>
        <fullName evidence="1">Knr4/Smi1-like domain-containing protein</fullName>
    </recommendedName>
</protein>
<reference evidence="2 3" key="1">
    <citation type="submission" date="2016-10" db="EMBL/GenBank/DDBJ databases">
        <authorList>
            <person name="de Groot N.N."/>
        </authorList>
    </citation>
    <scope>NUCLEOTIDE SEQUENCE [LARGE SCALE GENOMIC DNA]</scope>
    <source>
        <strain evidence="2 3">DSM 17794</strain>
    </source>
</reference>
<dbReference type="Gene3D" id="3.40.1580.10">
    <property type="entry name" value="SMI1/KNR4-like"/>
    <property type="match status" value="1"/>
</dbReference>
<dbReference type="InterPro" id="IPR018958">
    <property type="entry name" value="Knr4/Smi1-like_dom"/>
</dbReference>
<dbReference type="STRING" id="287099.SAMN05660413_03354"/>
<dbReference type="Pfam" id="PF09346">
    <property type="entry name" value="SMI1_KNR4"/>
    <property type="match status" value="1"/>
</dbReference>
<organism evidence="2 3">
    <name type="scientific">Salegentibacter flavus</name>
    <dbReference type="NCBI Taxonomy" id="287099"/>
    <lineage>
        <taxon>Bacteria</taxon>
        <taxon>Pseudomonadati</taxon>
        <taxon>Bacteroidota</taxon>
        <taxon>Flavobacteriia</taxon>
        <taxon>Flavobacteriales</taxon>
        <taxon>Flavobacteriaceae</taxon>
        <taxon>Salegentibacter</taxon>
    </lineage>
</organism>
<dbReference type="AlphaFoldDB" id="A0A1I5DIS5"/>
<dbReference type="SUPFAM" id="SSF160631">
    <property type="entry name" value="SMI1/KNR4-like"/>
    <property type="match status" value="1"/>
</dbReference>
<proteinExistence type="predicted"/>
<dbReference type="InterPro" id="IPR037883">
    <property type="entry name" value="Knr4/Smi1-like_sf"/>
</dbReference>
<accession>A0A1I5DIS5</accession>
<gene>
    <name evidence="2" type="ORF">SAMN05660413_03354</name>
</gene>
<dbReference type="RefSeq" id="WP_093411609.1">
    <property type="nucleotide sequence ID" value="NZ_FOVL01000038.1"/>
</dbReference>
<sequence>MDKKIIINFFKNLGFDAIQTSETDLDYFFWPAEEMEKLNADYGVEQYLPNYFGVGSSGGGELFAVDLSTGIFYSIPFIPMDSTERIKVADSIEELIKMKK</sequence>
<dbReference type="Proteomes" id="UP000199153">
    <property type="component" value="Unassembled WGS sequence"/>
</dbReference>
<evidence type="ECO:0000313" key="2">
    <source>
        <dbReference type="EMBL" id="SFN99122.1"/>
    </source>
</evidence>
<evidence type="ECO:0000313" key="3">
    <source>
        <dbReference type="Proteomes" id="UP000199153"/>
    </source>
</evidence>
<keyword evidence="3" id="KW-1185">Reference proteome</keyword>
<feature type="domain" description="Knr4/Smi1-like" evidence="1">
    <location>
        <begin position="26"/>
        <end position="97"/>
    </location>
</feature>
<dbReference type="EMBL" id="FOVL01000038">
    <property type="protein sequence ID" value="SFN99122.1"/>
    <property type="molecule type" value="Genomic_DNA"/>
</dbReference>
<name>A0A1I5DIS5_9FLAO</name>
<dbReference type="OrthoDB" id="1262701at2"/>
<evidence type="ECO:0000259" key="1">
    <source>
        <dbReference type="Pfam" id="PF09346"/>
    </source>
</evidence>